<dbReference type="Proteomes" id="UP000003250">
    <property type="component" value="Unassembled WGS sequence"/>
</dbReference>
<name>H0HX86_9HYPH</name>
<evidence type="ECO:0000313" key="2">
    <source>
        <dbReference type="Proteomes" id="UP000003250"/>
    </source>
</evidence>
<dbReference type="EMBL" id="AHAM01000204">
    <property type="protein sequence ID" value="EHK54683.1"/>
    <property type="molecule type" value="Genomic_DNA"/>
</dbReference>
<keyword evidence="2" id="KW-1185">Reference proteome</keyword>
<proteinExistence type="predicted"/>
<organism evidence="1 2">
    <name type="scientific">Mesorhizobium alhagi CCNWXJ12-2</name>
    <dbReference type="NCBI Taxonomy" id="1107882"/>
    <lineage>
        <taxon>Bacteria</taxon>
        <taxon>Pseudomonadati</taxon>
        <taxon>Pseudomonadota</taxon>
        <taxon>Alphaproteobacteria</taxon>
        <taxon>Hyphomicrobiales</taxon>
        <taxon>Phyllobacteriaceae</taxon>
        <taxon>Allomesorhizobium</taxon>
    </lineage>
</organism>
<dbReference type="AlphaFoldDB" id="H0HX86"/>
<reference evidence="1 2" key="1">
    <citation type="journal article" date="2012" name="J. Bacteriol.">
        <title>Draft Genome Sequence of Mesorhizobium alhagi CCNWXJ12-2T, a Novel Salt-Resistant Species Isolated from the Desert of Northwestern China.</title>
        <authorList>
            <person name="Zhou M."/>
            <person name="Chen W."/>
            <person name="Chen H."/>
            <person name="Wei G."/>
        </authorList>
    </citation>
    <scope>NUCLEOTIDE SEQUENCE [LARGE SCALE GENOMIC DNA]</scope>
    <source>
        <strain evidence="1 2">CCNWXJ12-2</strain>
    </source>
</reference>
<dbReference type="Gene3D" id="3.10.450.40">
    <property type="match status" value="1"/>
</dbReference>
<gene>
    <name evidence="1" type="ORF">MAXJ12_24027</name>
</gene>
<protein>
    <submittedName>
        <fullName evidence="1">Uncharacterized protein</fullName>
    </submittedName>
</protein>
<accession>H0HX86</accession>
<sequence>MIPQAKHVEEVIVAKSVSLRTGRTFATVTAAKEHFSRILDDREPKQQFGEDDLADVRAVYEDYCARTGWALKSLPASFYPTHDRGPSYTTRCFGVTFEDGTTGSFSMDKALRAIAA</sequence>
<evidence type="ECO:0000313" key="1">
    <source>
        <dbReference type="EMBL" id="EHK54683.1"/>
    </source>
</evidence>